<accession>A0ACC2TB62</accession>
<reference evidence="1" key="1">
    <citation type="submission" date="2022-04" db="EMBL/GenBank/DDBJ databases">
        <title>Genome of the entomopathogenic fungus Entomophthora muscae.</title>
        <authorList>
            <person name="Elya C."/>
            <person name="Lovett B.R."/>
            <person name="Lee E."/>
            <person name="Macias A.M."/>
            <person name="Hajek A.E."/>
            <person name="De Bivort B.L."/>
            <person name="Kasson M.T."/>
            <person name="De Fine Licht H.H."/>
            <person name="Stajich J.E."/>
        </authorList>
    </citation>
    <scope>NUCLEOTIDE SEQUENCE</scope>
    <source>
        <strain evidence="1">Berkeley</strain>
    </source>
</reference>
<proteinExistence type="predicted"/>
<evidence type="ECO:0000313" key="1">
    <source>
        <dbReference type="EMBL" id="KAJ9071730.1"/>
    </source>
</evidence>
<gene>
    <name evidence="1" type="ORF">DSO57_1034068</name>
</gene>
<evidence type="ECO:0000313" key="2">
    <source>
        <dbReference type="Proteomes" id="UP001165960"/>
    </source>
</evidence>
<dbReference type="Proteomes" id="UP001165960">
    <property type="component" value="Unassembled WGS sequence"/>
</dbReference>
<comment type="caution">
    <text evidence="1">The sequence shown here is derived from an EMBL/GenBank/DDBJ whole genome shotgun (WGS) entry which is preliminary data.</text>
</comment>
<dbReference type="EMBL" id="QTSX02003118">
    <property type="protein sequence ID" value="KAJ9071730.1"/>
    <property type="molecule type" value="Genomic_DNA"/>
</dbReference>
<organism evidence="1 2">
    <name type="scientific">Entomophthora muscae</name>
    <dbReference type="NCBI Taxonomy" id="34485"/>
    <lineage>
        <taxon>Eukaryota</taxon>
        <taxon>Fungi</taxon>
        <taxon>Fungi incertae sedis</taxon>
        <taxon>Zoopagomycota</taxon>
        <taxon>Entomophthoromycotina</taxon>
        <taxon>Entomophthoromycetes</taxon>
        <taxon>Entomophthorales</taxon>
        <taxon>Entomophthoraceae</taxon>
        <taxon>Entomophthora</taxon>
    </lineage>
</organism>
<protein>
    <submittedName>
        <fullName evidence="1">Uncharacterized protein</fullName>
    </submittedName>
</protein>
<sequence>MGCVVDESMKLLNSVLVGIVLLLARRQDARINPLVIKAVSDSLVDGVNKELKTIPLPPDEMGMLQAEITEAIAFLSQQLDYCKATESGNPAATTDDPEPISSSTDKGFSKRFNAHMKLKMDAMESKLKHKLP</sequence>
<name>A0ACC2TB62_9FUNG</name>
<keyword evidence="2" id="KW-1185">Reference proteome</keyword>